<evidence type="ECO:0000256" key="4">
    <source>
        <dbReference type="SAM" id="MobiDB-lite"/>
    </source>
</evidence>
<dbReference type="Pfam" id="PF00501">
    <property type="entry name" value="AMP-binding"/>
    <property type="match status" value="6"/>
</dbReference>
<evidence type="ECO:0000313" key="7">
    <source>
        <dbReference type="Proteomes" id="UP001207654"/>
    </source>
</evidence>
<name>A0ABT4AA16_9BACT</name>
<dbReference type="Proteomes" id="UP001207654">
    <property type="component" value="Unassembled WGS sequence"/>
</dbReference>
<dbReference type="Gene3D" id="3.40.50.1820">
    <property type="entry name" value="alpha/beta hydrolase"/>
    <property type="match status" value="1"/>
</dbReference>
<dbReference type="PANTHER" id="PTHR45527:SF1">
    <property type="entry name" value="FATTY ACID SYNTHASE"/>
    <property type="match status" value="1"/>
</dbReference>
<feature type="domain" description="Carrier" evidence="5">
    <location>
        <begin position="1020"/>
        <end position="1095"/>
    </location>
</feature>
<feature type="domain" description="Carrier" evidence="5">
    <location>
        <begin position="3141"/>
        <end position="3215"/>
    </location>
</feature>
<dbReference type="NCBIfam" id="NF003417">
    <property type="entry name" value="PRK04813.1"/>
    <property type="match status" value="6"/>
</dbReference>
<feature type="region of interest" description="Disordered" evidence="4">
    <location>
        <begin position="25"/>
        <end position="46"/>
    </location>
</feature>
<keyword evidence="7" id="KW-1185">Reference proteome</keyword>
<dbReference type="SUPFAM" id="SSF47336">
    <property type="entry name" value="ACP-like"/>
    <property type="match status" value="6"/>
</dbReference>
<feature type="region of interest" description="Disordered" evidence="4">
    <location>
        <begin position="5230"/>
        <end position="5250"/>
    </location>
</feature>
<dbReference type="RefSeq" id="WP_267537278.1">
    <property type="nucleotide sequence ID" value="NZ_JAPNKA010000001.1"/>
</dbReference>
<dbReference type="CDD" id="cd05930">
    <property type="entry name" value="A_NRPS"/>
    <property type="match status" value="3"/>
</dbReference>
<dbReference type="Gene3D" id="2.30.38.10">
    <property type="entry name" value="Luciferase, Domain 3"/>
    <property type="match status" value="6"/>
</dbReference>
<keyword evidence="2" id="KW-0596">Phosphopantetheine</keyword>
<dbReference type="InterPro" id="IPR020802">
    <property type="entry name" value="TesA-like"/>
</dbReference>
<dbReference type="InterPro" id="IPR001031">
    <property type="entry name" value="Thioesterase"/>
</dbReference>
<dbReference type="InterPro" id="IPR010071">
    <property type="entry name" value="AA_adenyl_dom"/>
</dbReference>
<dbReference type="InterPro" id="IPR045851">
    <property type="entry name" value="AMP-bd_C_sf"/>
</dbReference>
<dbReference type="InterPro" id="IPR020806">
    <property type="entry name" value="PKS_PP-bd"/>
</dbReference>
<dbReference type="SMART" id="SM00823">
    <property type="entry name" value="PKS_PP"/>
    <property type="match status" value="6"/>
</dbReference>
<dbReference type="Pfam" id="PF00550">
    <property type="entry name" value="PP-binding"/>
    <property type="match status" value="6"/>
</dbReference>
<feature type="domain" description="Carrier" evidence="5">
    <location>
        <begin position="6295"/>
        <end position="6370"/>
    </location>
</feature>
<dbReference type="PANTHER" id="PTHR45527">
    <property type="entry name" value="NONRIBOSOMAL PEPTIDE SYNTHETASE"/>
    <property type="match status" value="1"/>
</dbReference>
<dbReference type="Gene3D" id="3.30.559.30">
    <property type="entry name" value="Nonribosomal peptide synthetase, condensation domain"/>
    <property type="match status" value="6"/>
</dbReference>
<dbReference type="InterPro" id="IPR036736">
    <property type="entry name" value="ACP-like_sf"/>
</dbReference>
<dbReference type="Gene3D" id="1.10.1200.10">
    <property type="entry name" value="ACP-like"/>
    <property type="match status" value="6"/>
</dbReference>
<dbReference type="Gene3D" id="3.30.559.10">
    <property type="entry name" value="Chloramphenicol acetyltransferase-like domain"/>
    <property type="match status" value="6"/>
</dbReference>
<dbReference type="InterPro" id="IPR006162">
    <property type="entry name" value="Ppantetheine_attach_site"/>
</dbReference>
<gene>
    <name evidence="6" type="ORF">OV287_28900</name>
</gene>
<dbReference type="SUPFAM" id="SSF56801">
    <property type="entry name" value="Acetyl-CoA synthetase-like"/>
    <property type="match status" value="6"/>
</dbReference>
<dbReference type="PROSITE" id="PS00455">
    <property type="entry name" value="AMP_BINDING"/>
    <property type="match status" value="6"/>
</dbReference>
<dbReference type="InterPro" id="IPR025110">
    <property type="entry name" value="AMP-bd_C"/>
</dbReference>
<dbReference type="Pfam" id="PF00668">
    <property type="entry name" value="Condensation"/>
    <property type="match status" value="6"/>
</dbReference>
<dbReference type="PROSITE" id="PS00012">
    <property type="entry name" value="PHOSPHOPANTETHEINE"/>
    <property type="match status" value="6"/>
</dbReference>
<evidence type="ECO:0000256" key="2">
    <source>
        <dbReference type="ARBA" id="ARBA00022450"/>
    </source>
</evidence>
<dbReference type="Pfam" id="PF13193">
    <property type="entry name" value="AMP-binding_C"/>
    <property type="match status" value="6"/>
</dbReference>
<organism evidence="6 7">
    <name type="scientific">Archangium lansingense</name>
    <dbReference type="NCBI Taxonomy" id="2995310"/>
    <lineage>
        <taxon>Bacteria</taxon>
        <taxon>Pseudomonadati</taxon>
        <taxon>Myxococcota</taxon>
        <taxon>Myxococcia</taxon>
        <taxon>Myxococcales</taxon>
        <taxon>Cystobacterineae</taxon>
        <taxon>Archangiaceae</taxon>
        <taxon>Archangium</taxon>
    </lineage>
</organism>
<dbReference type="EMBL" id="JAPNKA010000001">
    <property type="protein sequence ID" value="MCY1078500.1"/>
    <property type="molecule type" value="Genomic_DNA"/>
</dbReference>
<evidence type="ECO:0000259" key="5">
    <source>
        <dbReference type="PROSITE" id="PS50075"/>
    </source>
</evidence>
<evidence type="ECO:0000256" key="1">
    <source>
        <dbReference type="ARBA" id="ARBA00001957"/>
    </source>
</evidence>
<comment type="caution">
    <text evidence="6">The sequence shown here is derived from an EMBL/GenBank/DDBJ whole genome shotgun (WGS) entry which is preliminary data.</text>
</comment>
<dbReference type="CDD" id="cd19531">
    <property type="entry name" value="LCL_NRPS-like"/>
    <property type="match status" value="5"/>
</dbReference>
<dbReference type="PROSITE" id="PS50075">
    <property type="entry name" value="CARRIER"/>
    <property type="match status" value="6"/>
</dbReference>
<dbReference type="InterPro" id="IPR023213">
    <property type="entry name" value="CAT-like_dom_sf"/>
</dbReference>
<feature type="domain" description="Carrier" evidence="5">
    <location>
        <begin position="4203"/>
        <end position="4278"/>
    </location>
</feature>
<dbReference type="InterPro" id="IPR020845">
    <property type="entry name" value="AMP-binding_CS"/>
</dbReference>
<protein>
    <submittedName>
        <fullName evidence="6">Non-ribosomal peptide synthase/polyketide synthase</fullName>
    </submittedName>
</protein>
<evidence type="ECO:0000313" key="6">
    <source>
        <dbReference type="EMBL" id="MCY1078500.1"/>
    </source>
</evidence>
<dbReference type="InterPro" id="IPR029058">
    <property type="entry name" value="AB_hydrolase_fold"/>
</dbReference>
<reference evidence="6 7" key="1">
    <citation type="submission" date="2022-11" db="EMBL/GenBank/DDBJ databases">
        <title>Minimal conservation of predation-associated metabolite biosynthetic gene clusters underscores biosynthetic potential of Myxococcota including descriptions for ten novel species: Archangium lansinium sp. nov., Myxococcus landrumus sp. nov., Nannocystis bai.</title>
        <authorList>
            <person name="Ahearne A."/>
            <person name="Stevens C."/>
            <person name="Phillips K."/>
        </authorList>
    </citation>
    <scope>NUCLEOTIDE SEQUENCE [LARGE SCALE GENOMIC DNA]</scope>
    <source>
        <strain evidence="6 7">MIWBW</strain>
    </source>
</reference>
<dbReference type="Pfam" id="PF00975">
    <property type="entry name" value="Thioesterase"/>
    <property type="match status" value="1"/>
</dbReference>
<comment type="cofactor">
    <cofactor evidence="1">
        <name>pantetheine 4'-phosphate</name>
        <dbReference type="ChEBI" id="CHEBI:47942"/>
    </cofactor>
</comment>
<dbReference type="InterPro" id="IPR001242">
    <property type="entry name" value="Condensation_dom"/>
</dbReference>
<accession>A0ABT4AA16</accession>
<keyword evidence="3" id="KW-0597">Phosphoprotein</keyword>
<dbReference type="SMART" id="SM00824">
    <property type="entry name" value="PKS_TE"/>
    <property type="match status" value="1"/>
</dbReference>
<proteinExistence type="predicted"/>
<sequence length="6643" mass="728405">MSDITKQLSKLSPKQRELFEALLRQRQKQREAAAPPALRKREGTGPLPASFAQQRLWLLNQIEGASASAYNISVAVRLDGTLEMRALEHGLKDLVRRHEALRTSFRTSEDDLPVQVIQPVGEHPLPVIDLSGLPEAQREPEARRLASEEGQRPFDLAVGPLFRTTLLRLAADRHVLLLSMHHSISDGWSTAVLAQEMAVLYTAYASGRTPMLPPLEVQYSDYSLWQREWLQGSVLQSQLDYWRRQLTGAPALLELPTDRPRPIAQTFRGAAVRVEMGVKLTEAVVALGQRHGATPFMVLLATWQLLLSRYSGQQDISVGSPIAGRSRPELEGLIGFFVNTLVLRSQVSPELSFRELLAQVKATTLAAYEHQDVPFERLVEELRPKRSLSYSPLFQVMFVLQNTPGTEQKLPGLDLEVLRPEAKSTQFDLTLALAESPGGFSGILTYNTDLFDASTAERMVGHYLTLLREEVRTPDTQVRALPLLSPSESLRMLETGKGTTVPAPEDWRQCLHLRVATQAARTPEATALVCGEQRLTYAELDARANRLAWYLREQGVGPEVRVGVCAERSPELVVALLGILKAGGAYVPLDPSYPADRLAFMLEDAGLAMVLTQRPLLERLGAPGERVLCLDSEWSRVESQPWETAPESGVRPEHLAYIIYTSGSTGRPKGVTVTHANLAHSTFARVASYPEPMERYLMLSSFSFDSSVAGIFWALTQGGTLVLPQEGAQQEPRRVAQLVARERATHLLCAPGMYQFLLAEHAESRALDSLKVAIVAGEACPRELVRQHHALLPATLYNEYGPTEASVWCSVHRCSAEDSRPLVPIGRPIPNTTVYLLDESLQPVPTGVPGELYVGGPGVTRGYLSRPELTAERFLADPFSPVPEARMYRTGDLVRFLSDGSLEFLGRVDQQVKVRGFRIELGEIESVLRQHAAVDGAVVLARQYGAGDTRLVAYLVPVKGQAPQTESLRSHLRERLPDFMVPSTFVPLESFPLSPNGKVDRKALTALDVAPQGEARDYEAPRTPTEERIASLWAQVLQMEKVGRQDDFFALGGHSLLATRVASRLRADLGVEVPLRALFEAPTVAALAARLDAGLRESPRMPPLRPMPREGALPLSFAQQRLWFIDRLEPGSTVYNVPSAVMLEGELDASLLRQALEALVLRHESLRTTFGILSDEPVQVILPHLDVSLPIVDLSAVEDSAREAELKQRITQEVQRTFNLESGPLLRALLLRLSPQHHVLVLTLHHVISDGWSMGVLIREVGALYSALASGQTPALPALPVQYADYAAWQRAWLQGPVLQAQLDYWRQQLSGAPALLELPTDRPRPAVQSYRGAVLPLHLPAQLASRLNALARQHGATPFMVLLAAWQLLLSRYSGQQDVSVGSPIAGRTRAELEGLIGFFVNTLVLRSHLSPQLSFQELLAQVKATTLGAYEHQDVPFEKLVEELRPERSLSYSPLFQVMFVLQNTPTEPLQLPGVSLRPLELEGSAARFDLSLELAEHSGGFSGRLEYNTDLFDSGTVARMAEHFGLLLESIASEPQRPLATLPLLRTEERHTLLEAWNGSRREVEWEGCWHERVERRAALTPDNLAVLDDERALTFSELNRRANQLAWTLRARGVGPESRVGLCMERSVDMVVAILAILKAGGAYVPMDPTYPAERLSYMVQDSRAGWVLTQQRLAGLFAGQQVEVFCMDTAVPAHGQQPESNPPPLSAPQHLAYVIYTSGSTGRPKGVMVQHASVMNLRAALAATAYAGVDKPLRVSVNAPLAFDASVQQLIQLADGHTLCVVPQAAREDASLLVAWLERHAVEVLDCAPSHLRLLMEEGLGAHRPLRVLVGGEAVDEALWDQLSTHPHIDSFNVYGPTECTVDATVRAVRGAGKRPTLGGPLANVQTYVLDAYMNPAPVGVPGELYLGGDCLARGYLDRPELTAERFVPNPFSTAPGARLYRTGDRARWLSHGELEYLGRIDHQVKLRGFRIELGEIESALRQHPEVRDTLVLVREDVPGLQRLVAYVVHAPGELPDVAALRVWLQKLLPEYMVPSAFVLLESMPLTSNGKVDRKALPAPEGARNGLAYVAPRTPLEERLAGIFAQVLRLERIGIHDDFFALGGHSLLATQLVSRVRRDLGTELPLRAIFEAHTVAALAERLQGGRDAGSTSAGQPPLRPVPRDGALPLSFAQQRLWVVEQLTPGSATYNNPAALRIDGALDVRAMEQGLRTVVNRHEALRTTFREEGEVSVQIVHPPAAMELPLTDLSTLPEAEREATARRLAVEEAHRPFDLRRGPLFRAHLLRLAPEHHVLLVTMHHIVSDGWSVSVLVHEVVAGYEAATRGQQVGLPPLPVQYADYAAWQREWMQGPVLDARLDYWREQLAGAPAALELPTDRPRPAVQTYRGAFLPVRFPADLSRAVADLARRHGATPFMVLLATWQLLLSRYSGQQDVSVGSPIAGRTRPELEGLIGFFVNTLVFRSRLPPELTFRELLAQVKGAALGAAEHQDVPFEKLVEVLQPARNPSRSPFFQVTFTLQNTPPVRLELPGLSLRVLDTELETVKFDLSLVLEESPEGLGGALNYNTDLFDASTAGRMMGHYRTLLEAIVAGEDRRLGELPLLTASEREQLLVHWNATSAEFPRDTPLHALFSEQAARTPDAVALIRGEEQLTYGELERRSNQLAHHLRAYGVMPGTRVGLCLERSVDLVVGLLGILKAGGGYVPIDHHYPAERISLLIQEAGVGVIVTQEALADTLPSAGLFVCLDSDADLIAGLPDGAPPAAAVGGDDLAYVMFTSGSTGRPKGVCIPHRAVTRLVLANPFIHFGPEEVFLQLAPVAFDASTLELWGALLHGARLVLAPPHTPSLEELGALLTGHGITTLWLTAALFEQVVLHQGEALARVRQVLAGGDVLPAQRVRQHLERLPEGAVLVNGYGPTENTTFSATHTLRAGAWSGTSVPIGRPLGHSTAYVLDSHMEPVPVGVPGELYVGGHGLAWGYLNQPELTAEKFVPHPLATTPGERLYRTGDRVRWRNDGTLEFLGRTDFQVKVRGFRIELGEIESVLRQSPDVQEAVVLAREDSPGDKRLVAYVVGTDGPESVEPRTLREHLLRTLPEYMVPAVFIPMEALPLSPNGKVDRKALPAPDADRTMTDSPFEAPRDATEQALAAVWSEVLGVRQVGIDDSFYDLGGDSIRSIQVVARLRERGLELPILQLLQHPTIRELSGVVKATSGAAAPASAVAPFSLVPEADRERLPGDVEDAYPLATLQTGMLFESALDPSAGIYHDMFSFHLEVELREAPLRQAFEELLARHTILRTSFHLDGYEEPLQLVHRQITPPLHIEDLRHLEAARQGTFLREWAEAERRQPFDWSQAPLLRLVVHRRTSTTLQLTVIFHHAILDGWSAASLLSEMLGRYLELLEGNDAPAAPPPAATYRQFVALEREALHSAQSERFWLERMEGAETAGARPHLAEAGERVLHHHMVRIPKSLQEALQRVAHDTGVTLRTVLLAAHLRVRGFLAGSTSAITGIVTNGRPEVIDGERMIGLFLNSVPFPVALGGGTWVELIREVAKREQELLPHRRYPMARLKQKLGGQPLFHTLFNFVHFHVAGGLSQKKGLRFLDDRQSAAWMELAQGVTFTQDPDTSALAFAISSTGTRQEAERTQVVGQYYLRALEALASHPHGRYEQAALLPEPERHTLLEAWNDTRREVEWQGCWHERIERRAALTPDRVAVLDDERALTFSELNRRANQLAWTLRARGVGPESRVGLCMERSGDMLVALLGILKAGGAYVPMDPTYPAERLSYMVQDSRARWVLTQQRLAGLFAGQEVEVFCMDTAQPAHGQQPESNPPPLSAPQHLAYVIYTSGSTGRPKGVMVQHASVMNLRAALATTVYAGVDKPLRVSVNAPLAFDASVKQLIQLADGHTLCVVPQAAREDTRLLLAWLERHGVEVLDCAPSHLRLLMEEGLGAHRSLRVLVGGEAVDEALWARLSTHPHIECFNVYGPTECTVDATVRAVRGAGKRPTLGGPLTNVQTYVLDAYLNPAPVGVPGELYIGGAGLARGYLGRPELTAERFVPNPFSTVPGARLYRTGDRARWLPDGEIEYLGRIDHQVKLRGFRIELGEIESALRQHPEVRDTLVLVREDVPGLQRLVAYVVHAPGEPPDVAELRAWLKKSLPEYMVPSAFVLLESMPLTSNGKVDRKALPTPEGAQNGLAYVAPSTPLEERLAGIFARVLQVERVGRQDDFFALGGHSLLATQLVSRVRRDLGTELPLRALFEAPTVAALATRLEAGRQDNREQLPLRPVPRDGALPLSFAQQRLWFIDRLEPGSSAYNIPSAVMLDGELDTSLLRQALEALVLRHESLRTTFDLQGDEPVQVIHPRLDIPLPIVDLSEAELKQRITQEVQRTFNLESGPLLRALLLRLSPQRHVLVLTLHHVISDGWSMGVLVREVGALYSALASGQTPSLPALPVQYADYAAWQRAWLQGPVLQAQLDYWRQQLSGAPALLELPTDRPRPSVQSSRGAALPLHVPAQLASRLNALARQHGATPFMLLLAAWQLLLSRYSGQQDVSVGSPIAGRTRAELEGLIGFFVNTLVLRSHLSPELSFQELLAQVKATTLGAYEHQDVPFEKLVEELRPERSLSYSPLFQVMFVLQNTPAEPLRLPGVSLRPLELEGSSSRFDLSLGLAEHAGGFSGHLEYNTDLFDSGTAARLAEHFLVLLESIAREPQRPIATLPLLRDEEHHRLLVEWNDTRTSLRRGVIPQLIAEQVARTPEATALVCGEERLSYRQLDARANQLAHHLLSLGVGPEVRVAVCMERSSQLLVSLLAILKAGGAYVPLDPDYPRQRLDSTLLDSGARLLLSHQALLDSLQLATGDARVVCLDALPQSFSSLSTSTPTCSATEENLAYVIYTSGSTGRPKGVAISHASATAFLDWSTRTFSREQLAGTLAATSICFDLSVFELFAPLTCGGTVLLARDALALANLPAANEVTLVNTVPSAIAELLRLGAIPPSVRTINLAGEPLPGSLVRGLYATGTVQHVFNLYGPTEDTTYSTFTRVPEGPGEPTIGVPLPQTSAYVLSPQLELQPIGVPGELYLAGAGLARGYLGRPELSAERFLPDLFSPLPGARMYRTGDLARRLPNGQLEYLGRIDHQVKVRGFRIELGEIESVLRQHASVEGSVVLARQYSEGDKRLVAYVVPVKGSVLEPEALRAHLRERLPDFMVPASFMVLASFPLTPNGKVDRKALPAPDAAPRDATRTYEAPRTPTEELLASLWAQVLQVERVGRQDDFFALGGHSLLATRIVSRIRAAFGVEVPLRALFEAPTVAALATRLEAGRRDNRDQPPLRPMPRDGALPLSFAQQRLWFIDRLEPGSTTYNIPSAVMLDGELDASLLQQALEALVLRHESLRTTFDLQGDEPVQVIHPRLDIPLPIVDLSEAELKQRITQEVQRTFNLESGPLLRALLLRLSPQRHVLVLTLHHSVSDGWSMGVLVREVGALYSALASGQTPALPALPVQYADYAAWQRAWLQGPVLQAQLDYWRQHLSGAPALLELPTDRPRPSVQSSRGAALPLHLPAQLASRLNALARQHGATPFMVLLAAWQLLLSRYSGQQDVSVGSPIAGRTRAELEGLIGFFVNTLVLRSHLSPELSFLELLAQVKATTLGAYEHQDVPFEKLVEELRPERSLSYSPLFQVMFVLQNTPTEPLQLPGVSLRPLELEGSSSRFDLSLGLAEHAGGFSGHLEYNTDLFDSGTAARLAEHFLVLLESIAREPQRPIATLPLLRDEEHHRLLVEWNDTRTSLRRGVIPQLIAEQVARTPEATALVCGEERLSYRQLDARANQLAHHLLSLGVGPEVRVAVCMERSSQLLVSLLAILKAGGAYVPLDPDYPRQRLDSTLLDSGARLLLSHQALLDSLQLATGDARVVCLDALPQSFSSLSTSTPTCSATEENLAYVIYTSGSTGRPKGVAISHASATAFLDWSTRTFSREQLAGTLAATSICFDLSVFELFAPLTCGGTVLLARDALALANLPAANEVTLVNTVPSAIAELLRLGAIPPSVRTINLAGEPLPGSLVRGLYATGTVQHVFNLYGPTEDTTYSTFTRVPEGPGEPTIGVPLPQTSAYVLSPQLELQPIGVPGELYLAGAGLARGYLGRPELSAERFLPDLFSPLPGARMYRTGDLARRLPNGQLEYLGRIDHQVKVRGFRIELGEIESVLRQHASVEGSVVLARQYPEGDKRLVAYVVPVKGSVLEPEALRAHLRERLPDFMVPASFMVLESFPLTPNGKVDRKVLPAPEGTTSQRAYVPPRDAYELELARIFEELLGVSPVSARSDFFELGGHSLLAVRLVSTLRARTGRTLPVSALFQAPTVEGLAALLRHEPAPWTPLVPIQRGGSRVPLFCVHPVGGTVFCYTELARRLGPEQPFYGLQAQGLEGTLPPHESIEAMAASYVDAICAVQPQGPYRLGGWSLGAVVAFEMARLLRLRGETVDVLALIEPSPTSLARGAVSDDDATSAALFALDLARTAGISPSAPSEIPEGDSKALLERLLKEGREAGILIPDAGLEQLHALLRVFTANRRALQRYTLGTFPGALTVLRGRDTKLEPSEAEDRGWGGHAAELKVREIPGDHYTVLRAPEVDELARALADLLERANE</sequence>
<dbReference type="InterPro" id="IPR009081">
    <property type="entry name" value="PP-bd_ACP"/>
</dbReference>
<dbReference type="NCBIfam" id="NF004282">
    <property type="entry name" value="PRK05691.1"/>
    <property type="match status" value="6"/>
</dbReference>
<dbReference type="Gene3D" id="3.40.50.980">
    <property type="match status" value="12"/>
</dbReference>
<dbReference type="SUPFAM" id="SSF53474">
    <property type="entry name" value="alpha/beta-Hydrolases"/>
    <property type="match status" value="1"/>
</dbReference>
<dbReference type="NCBIfam" id="TIGR01733">
    <property type="entry name" value="AA-adenyl-dom"/>
    <property type="match status" value="6"/>
</dbReference>
<dbReference type="Gene3D" id="3.30.300.30">
    <property type="match status" value="6"/>
</dbReference>
<dbReference type="CDD" id="cd12117">
    <property type="entry name" value="A_NRPS_Srf_like"/>
    <property type="match status" value="1"/>
</dbReference>
<evidence type="ECO:0000256" key="3">
    <source>
        <dbReference type="ARBA" id="ARBA00022553"/>
    </source>
</evidence>
<feature type="domain" description="Carrier" evidence="5">
    <location>
        <begin position="5250"/>
        <end position="5325"/>
    </location>
</feature>
<dbReference type="SUPFAM" id="SSF52777">
    <property type="entry name" value="CoA-dependent acyltransferases"/>
    <property type="match status" value="12"/>
</dbReference>
<dbReference type="InterPro" id="IPR000873">
    <property type="entry name" value="AMP-dep_synth/lig_dom"/>
</dbReference>
<feature type="domain" description="Carrier" evidence="5">
    <location>
        <begin position="2076"/>
        <end position="2151"/>
    </location>
</feature>